<evidence type="ECO:0000259" key="1">
    <source>
        <dbReference type="Pfam" id="PF13456"/>
    </source>
</evidence>
<dbReference type="Gene3D" id="3.30.420.10">
    <property type="entry name" value="Ribonuclease H-like superfamily/Ribonuclease H"/>
    <property type="match status" value="1"/>
</dbReference>
<organism evidence="2 3">
    <name type="scientific">Daucus carota subsp. sativus</name>
    <name type="common">Carrot</name>
    <dbReference type="NCBI Taxonomy" id="79200"/>
    <lineage>
        <taxon>Eukaryota</taxon>
        <taxon>Viridiplantae</taxon>
        <taxon>Streptophyta</taxon>
        <taxon>Embryophyta</taxon>
        <taxon>Tracheophyta</taxon>
        <taxon>Spermatophyta</taxon>
        <taxon>Magnoliopsida</taxon>
        <taxon>eudicotyledons</taxon>
        <taxon>Gunneridae</taxon>
        <taxon>Pentapetalae</taxon>
        <taxon>asterids</taxon>
        <taxon>campanulids</taxon>
        <taxon>Apiales</taxon>
        <taxon>Apiaceae</taxon>
        <taxon>Apioideae</taxon>
        <taxon>Scandiceae</taxon>
        <taxon>Daucinae</taxon>
        <taxon>Daucus</taxon>
        <taxon>Daucus sect. Daucus</taxon>
    </lineage>
</organism>
<name>A0AAF0XNV6_DAUCS</name>
<dbReference type="AlphaFoldDB" id="A0AAF0XNV6"/>
<dbReference type="CDD" id="cd06222">
    <property type="entry name" value="RNase_H_like"/>
    <property type="match status" value="1"/>
</dbReference>
<dbReference type="GO" id="GO:0004523">
    <property type="term" value="F:RNA-DNA hybrid ribonuclease activity"/>
    <property type="evidence" value="ECO:0007669"/>
    <property type="project" value="InterPro"/>
</dbReference>
<evidence type="ECO:0000313" key="3">
    <source>
        <dbReference type="Proteomes" id="UP000077755"/>
    </source>
</evidence>
<protein>
    <recommendedName>
        <fullName evidence="1">RNase H type-1 domain-containing protein</fullName>
    </recommendedName>
</protein>
<dbReference type="EMBL" id="CP093350">
    <property type="protein sequence ID" value="WOH11565.1"/>
    <property type="molecule type" value="Genomic_DNA"/>
</dbReference>
<sequence length="186" mass="21056">MNLLADWKAAQTDRTRNTPVLNTSTRRWQVPQRDWVKINLDAAIFADIKKIGIGGVIRDANGNFVKAVCKQLDGLWSPREAEALSLKEILSWTKQHGFTRCVFETDSKLLVDACNGSSGRSYFHIIVSECVDLIKHFENVLVRFVHRSANEVAHMLARASRSTPDLQEWENVAPSFLSNVLTYDLI</sequence>
<dbReference type="PANTHER" id="PTHR47074:SF11">
    <property type="entry name" value="REVERSE TRANSCRIPTASE-LIKE PROTEIN"/>
    <property type="match status" value="1"/>
</dbReference>
<proteinExistence type="predicted"/>
<feature type="domain" description="RNase H type-1" evidence="1">
    <location>
        <begin position="40"/>
        <end position="159"/>
    </location>
</feature>
<dbReference type="InterPro" id="IPR036397">
    <property type="entry name" value="RNaseH_sf"/>
</dbReference>
<dbReference type="PANTHER" id="PTHR47074">
    <property type="entry name" value="BNAC02G40300D PROTEIN"/>
    <property type="match status" value="1"/>
</dbReference>
<dbReference type="InterPro" id="IPR052929">
    <property type="entry name" value="RNase_H-like_EbsB-rel"/>
</dbReference>
<reference evidence="2" key="2">
    <citation type="submission" date="2022-03" db="EMBL/GenBank/DDBJ databases">
        <title>Draft title - Genomic analysis of global carrot germplasm unveils the trajectory of domestication and the origin of high carotenoid orange carrot.</title>
        <authorList>
            <person name="Iorizzo M."/>
            <person name="Ellison S."/>
            <person name="Senalik D."/>
            <person name="Macko-Podgorni A."/>
            <person name="Grzebelus D."/>
            <person name="Bostan H."/>
            <person name="Rolling W."/>
            <person name="Curaba J."/>
            <person name="Simon P."/>
        </authorList>
    </citation>
    <scope>NUCLEOTIDE SEQUENCE</scope>
    <source>
        <tissue evidence="2">Leaf</tissue>
    </source>
</reference>
<dbReference type="SUPFAM" id="SSF53098">
    <property type="entry name" value="Ribonuclease H-like"/>
    <property type="match status" value="1"/>
</dbReference>
<dbReference type="GO" id="GO:0003676">
    <property type="term" value="F:nucleic acid binding"/>
    <property type="evidence" value="ECO:0007669"/>
    <property type="project" value="InterPro"/>
</dbReference>
<dbReference type="Pfam" id="PF13456">
    <property type="entry name" value="RVT_3"/>
    <property type="match status" value="1"/>
</dbReference>
<dbReference type="InterPro" id="IPR012337">
    <property type="entry name" value="RNaseH-like_sf"/>
</dbReference>
<dbReference type="InterPro" id="IPR002156">
    <property type="entry name" value="RNaseH_domain"/>
</dbReference>
<reference evidence="2" key="1">
    <citation type="journal article" date="2016" name="Nat. Genet.">
        <title>A high-quality carrot genome assembly provides new insights into carotenoid accumulation and asterid genome evolution.</title>
        <authorList>
            <person name="Iorizzo M."/>
            <person name="Ellison S."/>
            <person name="Senalik D."/>
            <person name="Zeng P."/>
            <person name="Satapoomin P."/>
            <person name="Huang J."/>
            <person name="Bowman M."/>
            <person name="Iovene M."/>
            <person name="Sanseverino W."/>
            <person name="Cavagnaro P."/>
            <person name="Yildiz M."/>
            <person name="Macko-Podgorni A."/>
            <person name="Moranska E."/>
            <person name="Grzebelus E."/>
            <person name="Grzebelus D."/>
            <person name="Ashrafi H."/>
            <person name="Zheng Z."/>
            <person name="Cheng S."/>
            <person name="Spooner D."/>
            <person name="Van Deynze A."/>
            <person name="Simon P."/>
        </authorList>
    </citation>
    <scope>NUCLEOTIDE SEQUENCE</scope>
    <source>
        <tissue evidence="2">Leaf</tissue>
    </source>
</reference>
<accession>A0AAF0XNV6</accession>
<dbReference type="Proteomes" id="UP000077755">
    <property type="component" value="Chromosome 8"/>
</dbReference>
<keyword evidence="3" id="KW-1185">Reference proteome</keyword>
<gene>
    <name evidence="2" type="ORF">DCAR_0831054</name>
</gene>
<dbReference type="InterPro" id="IPR044730">
    <property type="entry name" value="RNase_H-like_dom_plant"/>
</dbReference>
<evidence type="ECO:0000313" key="2">
    <source>
        <dbReference type="EMBL" id="WOH11565.1"/>
    </source>
</evidence>